<evidence type="ECO:0000256" key="6">
    <source>
        <dbReference type="ARBA" id="ARBA00022692"/>
    </source>
</evidence>
<dbReference type="Proteomes" id="UP000490060">
    <property type="component" value="Unassembled WGS sequence"/>
</dbReference>
<gene>
    <name evidence="12" type="ORF">TNO010_110073</name>
</gene>
<evidence type="ECO:0000256" key="2">
    <source>
        <dbReference type="ARBA" id="ARBA00006555"/>
    </source>
</evidence>
<feature type="signal peptide" evidence="10">
    <location>
        <begin position="1"/>
        <end position="19"/>
    </location>
</feature>
<dbReference type="GO" id="GO:0031992">
    <property type="term" value="F:energy transducer activity"/>
    <property type="evidence" value="ECO:0007669"/>
    <property type="project" value="TreeGrafter"/>
</dbReference>
<dbReference type="PROSITE" id="PS52015">
    <property type="entry name" value="TONB_CTD"/>
    <property type="match status" value="1"/>
</dbReference>
<evidence type="ECO:0000256" key="10">
    <source>
        <dbReference type="SAM" id="SignalP"/>
    </source>
</evidence>
<evidence type="ECO:0000256" key="4">
    <source>
        <dbReference type="ARBA" id="ARBA00022475"/>
    </source>
</evidence>
<keyword evidence="3" id="KW-0813">Transport</keyword>
<keyword evidence="7" id="KW-0653">Protein transport</keyword>
<dbReference type="Gene3D" id="3.30.1150.10">
    <property type="match status" value="1"/>
</dbReference>
<proteinExistence type="inferred from homology"/>
<dbReference type="Pfam" id="PF03544">
    <property type="entry name" value="TonB_C"/>
    <property type="match status" value="1"/>
</dbReference>
<dbReference type="GO" id="GO:0015031">
    <property type="term" value="P:protein transport"/>
    <property type="evidence" value="ECO:0007669"/>
    <property type="project" value="UniProtKB-KW"/>
</dbReference>
<feature type="chain" id="PRO_5014157401" description="TonB C-terminal domain-containing protein" evidence="10">
    <location>
        <begin position="20"/>
        <end position="235"/>
    </location>
</feature>
<dbReference type="PANTHER" id="PTHR33446:SF2">
    <property type="entry name" value="PROTEIN TONB"/>
    <property type="match status" value="1"/>
</dbReference>
<evidence type="ECO:0000313" key="13">
    <source>
        <dbReference type="Proteomes" id="UP000490060"/>
    </source>
</evidence>
<keyword evidence="9" id="KW-0472">Membrane</keyword>
<dbReference type="InterPro" id="IPR006260">
    <property type="entry name" value="TonB/TolA_C"/>
</dbReference>
<dbReference type="SUPFAM" id="SSF74653">
    <property type="entry name" value="TolA/TonB C-terminal domain"/>
    <property type="match status" value="1"/>
</dbReference>
<evidence type="ECO:0000259" key="11">
    <source>
        <dbReference type="PROSITE" id="PS52015"/>
    </source>
</evidence>
<sequence>MKKLLVLILTVCLSINICAQKVCESSKEIVEDLNSISIAKCDIKKTKKKHTKKTREIPVTRRSLKKRKITKGVGAGIAKIHISPQNENQKLALEKEPSLEKDIIKITNKLSKEELDKAVKFNKVDKIPLFNACKNVSKTRRAFCFNKNMVNHISTHFKYPTDAIRKSIQANMWVSFIIDKNGEVKNIKTLVHKNGALLHKEALRVVAKLPQFIPGKKQGKRVSVKYGFPISLALE</sequence>
<accession>A0A2I2LD25</accession>
<keyword evidence="10" id="KW-0732">Signal</keyword>
<keyword evidence="8" id="KW-1133">Transmembrane helix</keyword>
<organism evidence="12 13">
    <name type="scientific">Tenacibaculum finnmarkense genomovar ulcerans</name>
    <dbReference type="NCBI Taxonomy" id="2781388"/>
    <lineage>
        <taxon>Bacteria</taxon>
        <taxon>Pseudomonadati</taxon>
        <taxon>Bacteroidota</taxon>
        <taxon>Flavobacteriia</taxon>
        <taxon>Flavobacteriales</taxon>
        <taxon>Flavobacteriaceae</taxon>
        <taxon>Tenacibaculum</taxon>
        <taxon>Tenacibaculum finnmarkense</taxon>
    </lineage>
</organism>
<comment type="subcellular location">
    <subcellularLocation>
        <location evidence="1">Cell inner membrane</location>
        <topology evidence="1">Single-pass membrane protein</topology>
        <orientation evidence="1">Periplasmic side</orientation>
    </subcellularLocation>
</comment>
<evidence type="ECO:0000256" key="3">
    <source>
        <dbReference type="ARBA" id="ARBA00022448"/>
    </source>
</evidence>
<dbReference type="EMBL" id="OENE01000003">
    <property type="protein sequence ID" value="SOS58100.1"/>
    <property type="molecule type" value="Genomic_DNA"/>
</dbReference>
<comment type="similarity">
    <text evidence="2">Belongs to the TonB family.</text>
</comment>
<evidence type="ECO:0000256" key="5">
    <source>
        <dbReference type="ARBA" id="ARBA00022519"/>
    </source>
</evidence>
<evidence type="ECO:0000256" key="7">
    <source>
        <dbReference type="ARBA" id="ARBA00022927"/>
    </source>
</evidence>
<dbReference type="NCBIfam" id="TIGR01352">
    <property type="entry name" value="tonB_Cterm"/>
    <property type="match status" value="1"/>
</dbReference>
<keyword evidence="4" id="KW-1003">Cell membrane</keyword>
<name>A0A2I2LD25_9FLAO</name>
<dbReference type="GeneID" id="86818281"/>
<evidence type="ECO:0000256" key="8">
    <source>
        <dbReference type="ARBA" id="ARBA00022989"/>
    </source>
</evidence>
<dbReference type="GO" id="GO:0055085">
    <property type="term" value="P:transmembrane transport"/>
    <property type="evidence" value="ECO:0007669"/>
    <property type="project" value="InterPro"/>
</dbReference>
<evidence type="ECO:0000256" key="1">
    <source>
        <dbReference type="ARBA" id="ARBA00004383"/>
    </source>
</evidence>
<dbReference type="PANTHER" id="PTHR33446">
    <property type="entry name" value="PROTEIN TONB-RELATED"/>
    <property type="match status" value="1"/>
</dbReference>
<dbReference type="InterPro" id="IPR037682">
    <property type="entry name" value="TonB_C"/>
</dbReference>
<dbReference type="GO" id="GO:0098797">
    <property type="term" value="C:plasma membrane protein complex"/>
    <property type="evidence" value="ECO:0007669"/>
    <property type="project" value="TreeGrafter"/>
</dbReference>
<dbReference type="InterPro" id="IPR051045">
    <property type="entry name" value="TonB-dependent_transducer"/>
</dbReference>
<reference evidence="12 13" key="1">
    <citation type="submission" date="2017-11" db="EMBL/GenBank/DDBJ databases">
        <authorList>
            <person name="Duchaud E."/>
        </authorList>
    </citation>
    <scope>NUCLEOTIDE SEQUENCE [LARGE SCALE GENOMIC DNA]</scope>
    <source>
        <strain evidence="12 13">TNO010</strain>
    </source>
</reference>
<dbReference type="RefSeq" id="WP_172504713.1">
    <property type="nucleotide sequence ID" value="NZ_JAJHTN010000001.1"/>
</dbReference>
<evidence type="ECO:0000313" key="12">
    <source>
        <dbReference type="EMBL" id="SOS58100.1"/>
    </source>
</evidence>
<feature type="domain" description="TonB C-terminal" evidence="11">
    <location>
        <begin position="144"/>
        <end position="235"/>
    </location>
</feature>
<protein>
    <recommendedName>
        <fullName evidence="11">TonB C-terminal domain-containing protein</fullName>
    </recommendedName>
</protein>
<dbReference type="AlphaFoldDB" id="A0A2I2LD25"/>
<keyword evidence="6" id="KW-0812">Transmembrane</keyword>
<evidence type="ECO:0000256" key="9">
    <source>
        <dbReference type="ARBA" id="ARBA00023136"/>
    </source>
</evidence>
<keyword evidence="5" id="KW-0997">Cell inner membrane</keyword>